<dbReference type="InterPro" id="IPR041249">
    <property type="entry name" value="HEPN_DZIP3"/>
</dbReference>
<dbReference type="SMART" id="SM00248">
    <property type="entry name" value="ANK"/>
    <property type="match status" value="11"/>
</dbReference>
<dbReference type="InterPro" id="IPR002110">
    <property type="entry name" value="Ankyrin_rpt"/>
</dbReference>
<reference evidence="6 7" key="1">
    <citation type="submission" date="2020-06" db="EMBL/GenBank/DDBJ databases">
        <authorList>
            <person name="Li R."/>
            <person name="Bekaert M."/>
        </authorList>
    </citation>
    <scope>NUCLEOTIDE SEQUENCE [LARGE SCALE GENOMIC DNA]</scope>
    <source>
        <strain evidence="7">wild</strain>
    </source>
</reference>
<dbReference type="SUPFAM" id="SSF52540">
    <property type="entry name" value="P-loop containing nucleoside triphosphate hydrolases"/>
    <property type="match status" value="1"/>
</dbReference>
<keyword evidence="2 3" id="KW-0040">ANK repeat</keyword>
<feature type="repeat" description="ANK" evidence="3">
    <location>
        <begin position="2022"/>
        <end position="2055"/>
    </location>
</feature>
<proteinExistence type="predicted"/>
<gene>
    <name evidence="6" type="ORF">MCOR_33545</name>
</gene>
<dbReference type="SUPFAM" id="SSF48403">
    <property type="entry name" value="Ankyrin repeat"/>
    <property type="match status" value="2"/>
</dbReference>
<evidence type="ECO:0000256" key="3">
    <source>
        <dbReference type="PROSITE-ProRule" id="PRU00023"/>
    </source>
</evidence>
<dbReference type="OrthoDB" id="6210170at2759"/>
<keyword evidence="1" id="KW-0677">Repeat</keyword>
<sequence>MTTKEEDNFLRIIYLNFQVATPALRSYFDSKHPNLVLDLSFPPNKTVLLDLYKPPPRKKKLLNQGQWSILYPPPGSNPVSSENLDVTLMVCLLRNLPPTVSPPTTGFDILPHSSDKTDGAHIARIKYYKNEYVSHSKDGKLSDADFARIWGDLEMAIYGLGNQQHVSDAVDAKSKVLDYESVKKLRNYDDIIYQRLELEACNNQENRKILNDHAIELAEHRTKILKLETPVHNMETEDFSDLMITKLDQWKEDEAYFVETTASNHVMRCLLDNKCVSVVGSSGVGKTFLVQHVALKMQQMGYTIICANEPNDIKENYKLSRKTLFVVDDMCGNFTANTERLDEWKKSMKDITAILDHDSHKLILTCRIQVFHDEGFKHSRLQLFQTCVCNLADKKLALTLHEKDKISEKYFEDTLRSKLTVLYQYDFFPLLCKLYVKNKDKPKFSLKNFLKNPFEWYETELNDLFFDCKEGKHKIVALLFLVICDNQLEKKWLAGKDDRVQEILDDILEVCDIIERLTGKRVISELNTLMGTFVSIEKDVYHAIHDKLFDFLAYYFGTKNEVTNTEYTGLLIKHAGENFIGKRCEITYPGQLNDTTCTTYVIAIQKDYIPSYIERVFSDMKNSDDIYNCLKNNINEKNITFQTELCNLIEHLDKDKLSKLIDTASAEFICEMFVNDRSSICKNKLDGYERYRIILHNDHLQQYIARMFDDITKSDNVEHYMRRSRCCRNKLFRSALLTYMSNLSPSKIANLVQDASKSFVQVMFVMAEEDINRRSLIIYKRYGIKISGDLIQSYKIRIFKEIVTCIDVQKYFDLCRCSRNKEFNTVLQRYMIELSSNQIAKHMNIAGTSFLQRMFVMKEEDIKQSSFLVYERYGIKINEDLMHIYIGILFKEIEICDHVVPYIRFLRCYRNQQFKTAFQSYVNKMPTAGIIELVKNASSSFIQILHVMMEEEGKQINPPVYTQYGIKIPYNVIHVYMERVLDDLSKSNDVEKYLKCNINITTKIFQKELQAFIRQLDRSKIEYLIKTSSEDFINRLCVIQIDKTKDNFCCEYERYGVIIPEDCIQLYVARWFDGLTKSSNTEYDVRCNRNKQTQLFKRSLRTYMEQLPEDEIGRLIQTASRDFLHKWFVTTSEDINENSIKEYEQYGIIIQGKNLQLYNEMLLTFTFIRHYIFIDEMKSNRTTKSILKYIRGFPISTITDIINTASEDVFHNMITVDIANESKTEKIHSDSQFLNCAIRNIFEKKEGLVICPNILINQYMDRMTLDWDNGKISAVINNKNLENQAFVEKFQCHLNLLEPFKISELLQMKEYRSQDTALTLCCKFGRVNLAKWCLENHLHVHPKQSSNQLCALLLLVVFNDELEEDLQHDKLTNVIMCFKQMHDIQEDLSVREVKEELDGSMNWIIVKKRGVYHAVNREVFDFLVFYLASTCQMSTLLVEYADEKVIYERFLVENSDSNKHFCLIQLPDKQLQTCMKRIFTLMINSEKLIRNILGRWSNIKIKLFTHYILKLNEQEIKKIIENACIYFINKMFVIKAKESKYDITEESEIYIEVPRDSIDMYIKRIFDYMSNSDCVEACLQENRNKKNEMFYTQLSTFIKGTNINAVKKLINQASSDFTNRMFVMSAVDIKDESCWEYERYGIIVPNELLQMYIQRVFSDMTQSDYVPVNRNSENKTFQENLNSYINALPEDKLTSLIQTASSTCISRMHLSTKEIFENANPAVFENEFMFVPKKYARIFRKKLPTKLESPFEDRYKNATFAIENDSVSFIIHFYEDTSCDNVLITISRTSKTIENLEHHLVKYIDPFFISKKIRCCVRSTNDLESKYIQRMLDDWIEGKVHEVFGNINLSNKHFECEFLTNVRNTGNVMQAKLAKTNDTCTGDSPLTVCSYVGISQLTEWCLVNNANTNSYNNYNEHALYKACIYNRHNIVCRLLDQANKTDINAHVCNKTLYKACECGFKEIVLRLLEETIDVNGSYWYPATPLFIACKHGHVQIVSILLDQKADEIDINKGKRHSLYYGMTKTPLYIACKGGHIEIVSLLLTNLGIDVNMHTYNLETPLYAASEGGYTDIVSLLLKHESQGINKARSDGTTSLFVASRKGHAKVVSVLLNQKGILIDECMLTGMSPLFIASLLGHTRIVEMLLSNNGDANICFKNKTTVKYEFKQYRKRNMFSYGKILGFKQRISKFEELFTCIKWLIRDNVSEKVNLYLNELKKDCVSNLFFGSSPLHIGSTMGHIDIVKLLVNATSDINCLNETGCTPLLLACELGHEEIVHILFENGANPTMERTDGKSPISIAREKWTYKNN</sequence>
<dbReference type="PROSITE" id="PS50297">
    <property type="entry name" value="ANK_REP_REGION"/>
    <property type="match status" value="4"/>
</dbReference>
<feature type="domain" description="Novel STAND NTPase 3" evidence="5">
    <location>
        <begin position="257"/>
        <end position="411"/>
    </location>
</feature>
<dbReference type="Pfam" id="PF12796">
    <property type="entry name" value="Ank_2"/>
    <property type="match status" value="4"/>
</dbReference>
<dbReference type="Pfam" id="PF18738">
    <property type="entry name" value="HEPN_DZIP3"/>
    <property type="match status" value="1"/>
</dbReference>
<name>A0A6J8CWJ5_MYTCO</name>
<protein>
    <submittedName>
        <fullName evidence="6">Uncharacterized protein</fullName>
    </submittedName>
</protein>
<evidence type="ECO:0000313" key="7">
    <source>
        <dbReference type="Proteomes" id="UP000507470"/>
    </source>
</evidence>
<dbReference type="InterPro" id="IPR049050">
    <property type="entry name" value="nSTAND3"/>
</dbReference>
<dbReference type="InterPro" id="IPR036770">
    <property type="entry name" value="Ankyrin_rpt-contain_sf"/>
</dbReference>
<dbReference type="Proteomes" id="UP000507470">
    <property type="component" value="Unassembled WGS sequence"/>
</dbReference>
<evidence type="ECO:0000259" key="5">
    <source>
        <dbReference type="Pfam" id="PF20720"/>
    </source>
</evidence>
<dbReference type="PANTHER" id="PTHR24198">
    <property type="entry name" value="ANKYRIN REPEAT AND PROTEIN KINASE DOMAIN-CONTAINING PROTEIN"/>
    <property type="match status" value="1"/>
</dbReference>
<evidence type="ECO:0000256" key="2">
    <source>
        <dbReference type="ARBA" id="ARBA00023043"/>
    </source>
</evidence>
<feature type="repeat" description="ANK" evidence="3">
    <location>
        <begin position="2258"/>
        <end position="2290"/>
    </location>
</feature>
<dbReference type="PROSITE" id="PS50088">
    <property type="entry name" value="ANK_REPEAT"/>
    <property type="match status" value="5"/>
</dbReference>
<dbReference type="PANTHER" id="PTHR24198:SF165">
    <property type="entry name" value="ANKYRIN REPEAT-CONTAINING PROTEIN-RELATED"/>
    <property type="match status" value="1"/>
</dbReference>
<evidence type="ECO:0000256" key="1">
    <source>
        <dbReference type="ARBA" id="ARBA00022737"/>
    </source>
</evidence>
<organism evidence="6 7">
    <name type="scientific">Mytilus coruscus</name>
    <name type="common">Sea mussel</name>
    <dbReference type="NCBI Taxonomy" id="42192"/>
    <lineage>
        <taxon>Eukaryota</taxon>
        <taxon>Metazoa</taxon>
        <taxon>Spiralia</taxon>
        <taxon>Lophotrochozoa</taxon>
        <taxon>Mollusca</taxon>
        <taxon>Bivalvia</taxon>
        <taxon>Autobranchia</taxon>
        <taxon>Pteriomorphia</taxon>
        <taxon>Mytilida</taxon>
        <taxon>Mytiloidea</taxon>
        <taxon>Mytilidae</taxon>
        <taxon>Mytilinae</taxon>
        <taxon>Mytilus</taxon>
    </lineage>
</organism>
<feature type="repeat" description="ANK" evidence="3">
    <location>
        <begin position="2124"/>
        <end position="2156"/>
    </location>
</feature>
<feature type="domain" description="DZIP3-like HEPN" evidence="4">
    <location>
        <begin position="58"/>
        <end position="182"/>
    </location>
</feature>
<dbReference type="InterPro" id="IPR027417">
    <property type="entry name" value="P-loop_NTPase"/>
</dbReference>
<dbReference type="EMBL" id="CACVKT020005989">
    <property type="protein sequence ID" value="CAC5399270.1"/>
    <property type="molecule type" value="Genomic_DNA"/>
</dbReference>
<feature type="repeat" description="ANK" evidence="3">
    <location>
        <begin position="1980"/>
        <end position="2012"/>
    </location>
</feature>
<accession>A0A6J8CWJ5</accession>
<keyword evidence="7" id="KW-1185">Reference proteome</keyword>
<dbReference type="Gene3D" id="1.25.40.20">
    <property type="entry name" value="Ankyrin repeat-containing domain"/>
    <property type="match status" value="3"/>
</dbReference>
<dbReference type="Pfam" id="PF20720">
    <property type="entry name" value="nSTAND3"/>
    <property type="match status" value="1"/>
</dbReference>
<evidence type="ECO:0000259" key="4">
    <source>
        <dbReference type="Pfam" id="PF18738"/>
    </source>
</evidence>
<feature type="repeat" description="ANK" evidence="3">
    <location>
        <begin position="2225"/>
        <end position="2257"/>
    </location>
</feature>
<evidence type="ECO:0000313" key="6">
    <source>
        <dbReference type="EMBL" id="CAC5399270.1"/>
    </source>
</evidence>